<dbReference type="InterPro" id="IPR010998">
    <property type="entry name" value="Integrase_recombinase_N"/>
</dbReference>
<evidence type="ECO:0000256" key="1">
    <source>
        <dbReference type="ARBA" id="ARBA00008857"/>
    </source>
</evidence>
<dbReference type="InterPro" id="IPR038488">
    <property type="entry name" value="Integrase_DNA-bd_sf"/>
</dbReference>
<keyword evidence="2" id="KW-0229">DNA integration</keyword>
<dbReference type="Gene3D" id="1.10.150.130">
    <property type="match status" value="1"/>
</dbReference>
<dbReference type="PROSITE" id="PS51898">
    <property type="entry name" value="TYR_RECOMBINASE"/>
    <property type="match status" value="1"/>
</dbReference>
<proteinExistence type="inferred from homology"/>
<evidence type="ECO:0000313" key="9">
    <source>
        <dbReference type="Proteomes" id="UP001378188"/>
    </source>
</evidence>
<accession>A0AAW9RWS0</accession>
<evidence type="ECO:0000256" key="2">
    <source>
        <dbReference type="ARBA" id="ARBA00022908"/>
    </source>
</evidence>
<reference evidence="8 9" key="1">
    <citation type="submission" date="2024-02" db="EMBL/GenBank/DDBJ databases">
        <title>Genome analysis and characterization of Microbaculum marinisediminis sp. nov., isolated from marine sediment.</title>
        <authorList>
            <person name="Du Z.-J."/>
            <person name="Ye Y.-Q."/>
            <person name="Zhang Z.-R."/>
            <person name="Yuan S.-M."/>
            <person name="Zhang X.-Y."/>
        </authorList>
    </citation>
    <scope>NUCLEOTIDE SEQUENCE [LARGE SCALE GENOMIC DNA]</scope>
    <source>
        <strain evidence="8 9">SDUM1044001</strain>
    </source>
</reference>
<evidence type="ECO:0000256" key="5">
    <source>
        <dbReference type="PROSITE-ProRule" id="PRU01248"/>
    </source>
</evidence>
<dbReference type="GO" id="GO:0003677">
    <property type="term" value="F:DNA binding"/>
    <property type="evidence" value="ECO:0007669"/>
    <property type="project" value="UniProtKB-UniRule"/>
</dbReference>
<feature type="domain" description="Tyr recombinase" evidence="6">
    <location>
        <begin position="184"/>
        <end position="366"/>
    </location>
</feature>
<dbReference type="Pfam" id="PF13356">
    <property type="entry name" value="Arm-DNA-bind_3"/>
    <property type="match status" value="1"/>
</dbReference>
<evidence type="ECO:0000256" key="3">
    <source>
        <dbReference type="ARBA" id="ARBA00023125"/>
    </source>
</evidence>
<dbReference type="SUPFAM" id="SSF56349">
    <property type="entry name" value="DNA breaking-rejoining enzymes"/>
    <property type="match status" value="1"/>
</dbReference>
<comment type="caution">
    <text evidence="8">The sequence shown here is derived from an EMBL/GenBank/DDBJ whole genome shotgun (WGS) entry which is preliminary data.</text>
</comment>
<comment type="similarity">
    <text evidence="1">Belongs to the 'phage' integrase family.</text>
</comment>
<dbReference type="RefSeq" id="WP_340331872.1">
    <property type="nucleotide sequence ID" value="NZ_JAZHOF010000010.1"/>
</dbReference>
<evidence type="ECO:0000256" key="4">
    <source>
        <dbReference type="ARBA" id="ARBA00023172"/>
    </source>
</evidence>
<evidence type="ECO:0000259" key="7">
    <source>
        <dbReference type="PROSITE" id="PS51900"/>
    </source>
</evidence>
<name>A0AAW9RWS0_9HYPH</name>
<protein>
    <submittedName>
        <fullName evidence="8">Tyrosine-type recombinase/integrase</fullName>
    </submittedName>
</protein>
<dbReference type="GO" id="GO:0015074">
    <property type="term" value="P:DNA integration"/>
    <property type="evidence" value="ECO:0007669"/>
    <property type="project" value="UniProtKB-KW"/>
</dbReference>
<dbReference type="InterPro" id="IPR011010">
    <property type="entry name" value="DNA_brk_join_enz"/>
</dbReference>
<dbReference type="InterPro" id="IPR002104">
    <property type="entry name" value="Integrase_catalytic"/>
</dbReference>
<organism evidence="8 9">
    <name type="scientific">Microbaculum marinum</name>
    <dbReference type="NCBI Taxonomy" id="1764581"/>
    <lineage>
        <taxon>Bacteria</taxon>
        <taxon>Pseudomonadati</taxon>
        <taxon>Pseudomonadota</taxon>
        <taxon>Alphaproteobacteria</taxon>
        <taxon>Hyphomicrobiales</taxon>
        <taxon>Tepidamorphaceae</taxon>
        <taxon>Microbaculum</taxon>
    </lineage>
</organism>
<dbReference type="PROSITE" id="PS51900">
    <property type="entry name" value="CB"/>
    <property type="match status" value="1"/>
</dbReference>
<dbReference type="AlphaFoldDB" id="A0AAW9RWS0"/>
<dbReference type="Gene3D" id="3.30.160.390">
    <property type="entry name" value="Integrase, DNA-binding domain"/>
    <property type="match status" value="1"/>
</dbReference>
<keyword evidence="3 5" id="KW-0238">DNA-binding</keyword>
<feature type="domain" description="Core-binding (CB)" evidence="7">
    <location>
        <begin position="86"/>
        <end position="163"/>
    </location>
</feature>
<evidence type="ECO:0000313" key="8">
    <source>
        <dbReference type="EMBL" id="MEJ8574171.1"/>
    </source>
</evidence>
<sequence>MRLTDISIRQLPLPPKGQKIYFDDALPSFGCRVSQGGTRSFVVQHGYDRRLITIGRYPAVSLAKAREEAKRLLAEQALGKFRPQSIAWGTGVQQFLEHCRSKNRPRTVSDYTRLLNRHFPFGRKRISEISPQDIHRRIDRLADRPSEQHHAFVAVKIFFNWAHTRHYVDENPCTRLVRRAPAAPRERVLSSTELAAAYRTALDGNDTFSSIVALLILTGQRRGEIAALRWQWIDEPGRTINIPSSATKNKRAHSYPYGDAAAAVLERLPRTGEYLFPASRSTSRDGKPTTVFNGWGKCKTDFDRTCRVDDWRLHDLRRTFATNLAALGTPPHITERLLNHVSGTISGVAAVYNRFQYLDEMRSAVVAYEEHLAKLLEQTE</sequence>
<dbReference type="CDD" id="cd00801">
    <property type="entry name" value="INT_P4_C"/>
    <property type="match status" value="1"/>
</dbReference>
<dbReference type="Pfam" id="PF00589">
    <property type="entry name" value="Phage_integrase"/>
    <property type="match status" value="1"/>
</dbReference>
<dbReference type="InterPro" id="IPR050808">
    <property type="entry name" value="Phage_Integrase"/>
</dbReference>
<dbReference type="Gene3D" id="1.10.443.10">
    <property type="entry name" value="Intergrase catalytic core"/>
    <property type="match status" value="1"/>
</dbReference>
<keyword evidence="9" id="KW-1185">Reference proteome</keyword>
<dbReference type="GO" id="GO:0006310">
    <property type="term" value="P:DNA recombination"/>
    <property type="evidence" value="ECO:0007669"/>
    <property type="project" value="UniProtKB-KW"/>
</dbReference>
<dbReference type="EMBL" id="JAZHOF010000010">
    <property type="protein sequence ID" value="MEJ8574171.1"/>
    <property type="molecule type" value="Genomic_DNA"/>
</dbReference>
<evidence type="ECO:0000259" key="6">
    <source>
        <dbReference type="PROSITE" id="PS51898"/>
    </source>
</evidence>
<gene>
    <name evidence="8" type="ORF">V3328_21995</name>
</gene>
<keyword evidence="4" id="KW-0233">DNA recombination</keyword>
<dbReference type="InterPro" id="IPR044068">
    <property type="entry name" value="CB"/>
</dbReference>
<dbReference type="InterPro" id="IPR013762">
    <property type="entry name" value="Integrase-like_cat_sf"/>
</dbReference>
<dbReference type="Proteomes" id="UP001378188">
    <property type="component" value="Unassembled WGS sequence"/>
</dbReference>
<dbReference type="InterPro" id="IPR025166">
    <property type="entry name" value="Integrase_DNA_bind_dom"/>
</dbReference>
<dbReference type="PANTHER" id="PTHR30629:SF2">
    <property type="entry name" value="PROPHAGE INTEGRASE INTS-RELATED"/>
    <property type="match status" value="1"/>
</dbReference>
<dbReference type="PANTHER" id="PTHR30629">
    <property type="entry name" value="PROPHAGE INTEGRASE"/>
    <property type="match status" value="1"/>
</dbReference>